<evidence type="ECO:0000259" key="5">
    <source>
        <dbReference type="PROSITE" id="PS50048"/>
    </source>
</evidence>
<dbReference type="GO" id="GO:0000981">
    <property type="term" value="F:DNA-binding transcription factor activity, RNA polymerase II-specific"/>
    <property type="evidence" value="ECO:0007669"/>
    <property type="project" value="InterPro"/>
</dbReference>
<name>A0A9P5XG68_9AGAR</name>
<dbReference type="SMART" id="SM00066">
    <property type="entry name" value="GAL4"/>
    <property type="match status" value="1"/>
</dbReference>
<dbReference type="Pfam" id="PF00172">
    <property type="entry name" value="Zn_clus"/>
    <property type="match status" value="1"/>
</dbReference>
<feature type="region of interest" description="Disordered" evidence="4">
    <location>
        <begin position="293"/>
        <end position="321"/>
    </location>
</feature>
<evidence type="ECO:0000313" key="6">
    <source>
        <dbReference type="EMBL" id="KAF9450813.1"/>
    </source>
</evidence>
<evidence type="ECO:0000256" key="2">
    <source>
        <dbReference type="ARBA" id="ARBA00022723"/>
    </source>
</evidence>
<feature type="region of interest" description="Disordered" evidence="4">
    <location>
        <begin position="1151"/>
        <end position="1186"/>
    </location>
</feature>
<feature type="region of interest" description="Disordered" evidence="4">
    <location>
        <begin position="742"/>
        <end position="881"/>
    </location>
</feature>
<dbReference type="SUPFAM" id="SSF57701">
    <property type="entry name" value="Zn2/Cys6 DNA-binding domain"/>
    <property type="match status" value="1"/>
</dbReference>
<evidence type="ECO:0000256" key="4">
    <source>
        <dbReference type="SAM" id="MobiDB-lite"/>
    </source>
</evidence>
<evidence type="ECO:0000313" key="7">
    <source>
        <dbReference type="Proteomes" id="UP000807342"/>
    </source>
</evidence>
<feature type="compositionally biased region" description="Low complexity" evidence="4">
    <location>
        <begin position="111"/>
        <end position="134"/>
    </location>
</feature>
<evidence type="ECO:0000256" key="1">
    <source>
        <dbReference type="ARBA" id="ARBA00004123"/>
    </source>
</evidence>
<protein>
    <recommendedName>
        <fullName evidence="5">Zn(2)-C6 fungal-type domain-containing protein</fullName>
    </recommendedName>
</protein>
<gene>
    <name evidence="6" type="ORF">P691DRAFT_757872</name>
</gene>
<sequence length="1186" mass="128700">MDQQSQQAASTPQIRSRITVVCAECKRLKLKCDRRSPCSSCTKRDTVARCIYSPAAAEKVDLHSLNNRLMQVEATLAQLTAGTFQSTYPPAQPQHVPGASSPALTPPAANPTPNRGAPVPTNNHHNHHPAAVTTHVHDSPCPLALSLDELRCAWLDSADPARYTRAAPGRSVPPVKLELSPEGLDRQMRLRSKLNPGTYPHSRHPNPQPFLPPVSAYYPTSTQGSYGSSSYTHPIPSVTPEVLNLLPSTPTCLRIFAQAKIVLSQRPIPLPAGWRRFEHKALALLSRRSGLAYSSGSVDSIGQSDGESESGRSASAPKERKRAEETLPFLALTAAILAIGASVSPLEELGGESINAGFLHALSQQALSVWEASSCRKSEKESISFLVACLAGIGYLLLVTPDGVESEGREGEDTMGGKPRVIFPLVGKMVNVAREIGLGKERAAWQEEGSEVTSNPRQQRQRALDDFRRVIWWDVMFYDLFTSDALGHPSLISPLSYSVKIPELANNVYDQSTKKYIIARCRLTHLAHRVKHRLSHPDCCCGYTFDQATALEEDVRRWSRESLLQDDDEKDDEKKHSWELCIAAQLLVLRAYVPFLISGSSAAAGKKQASGVPSPGKVSGKPGLGEKPQIQGSAVANATQSCLGAAQAILRLGNKLHVSLSKEPSNSSTTVGPVLMDFYPLERMVLDAIVITQSSTAVSVVSEAEVRRGLEIMVEREFALGKERKEIWDMMKQRVYTTGKLQISTQGAQSNVKRKHDQLDSPVPAGGTEAPPSKKSDGSAPKHAKTMTGHPVMGVRYREGRMLPTGPLRPVQNEYERRRDTERSYTSMSNPSASEVNGGQTLVQMDGPAHPHQAHQHMGSYVNSPTSYSDHSTLQTQPQHRVSVDHSMLDAYFVFQTHHRPSFDQTQTKSIYRFDEGPGPSTAFVEYASSNAGVTGTQGSSSSSSPYQPTTPSFNAPQFGSPENLSNRTPADSPTVSFGGSDGQPVANYSVGGPPKFGPDSRAPFENPRPSFMTENPQPQVFDKMPPPSTFPHSGIESPTLNGSSTSVESHSHSPPQFGVPAPDVGHSSAGYFHPGSSVGPYDGGGMHQLGMRMEDSVPGTPIYEKPHMLYDKAQQHQILQHGGHSVNVNGHPQHAMMSNSFVGEQAQGLSITGGPQPSHHPSHQTWTPTHQQQTLVGVSTGQHFW</sequence>
<dbReference type="AlphaFoldDB" id="A0A9P5XG68"/>
<feature type="compositionally biased region" description="Polar residues" evidence="4">
    <location>
        <begin position="861"/>
        <end position="880"/>
    </location>
</feature>
<feature type="compositionally biased region" description="Low complexity" evidence="4">
    <location>
        <begin position="935"/>
        <end position="953"/>
    </location>
</feature>
<dbReference type="PANTHER" id="PTHR31001">
    <property type="entry name" value="UNCHARACTERIZED TRANSCRIPTIONAL REGULATORY PROTEIN"/>
    <property type="match status" value="1"/>
</dbReference>
<feature type="region of interest" description="Disordered" evidence="4">
    <location>
        <begin position="932"/>
        <end position="1060"/>
    </location>
</feature>
<dbReference type="Gene3D" id="4.10.240.10">
    <property type="entry name" value="Zn(2)-C6 fungal-type DNA-binding domain"/>
    <property type="match status" value="1"/>
</dbReference>
<dbReference type="OrthoDB" id="3053293at2759"/>
<proteinExistence type="predicted"/>
<dbReference type="CDD" id="cd12148">
    <property type="entry name" value="fungal_TF_MHR"/>
    <property type="match status" value="1"/>
</dbReference>
<feature type="domain" description="Zn(2)-C6 fungal-type" evidence="5">
    <location>
        <begin position="21"/>
        <end position="52"/>
    </location>
</feature>
<feature type="compositionally biased region" description="Polar residues" evidence="4">
    <location>
        <begin position="742"/>
        <end position="751"/>
    </location>
</feature>
<accession>A0A9P5XG68</accession>
<dbReference type="Proteomes" id="UP000807342">
    <property type="component" value="Unassembled WGS sequence"/>
</dbReference>
<dbReference type="InterPro" id="IPR036864">
    <property type="entry name" value="Zn2-C6_fun-type_DNA-bd_sf"/>
</dbReference>
<dbReference type="Pfam" id="PF04082">
    <property type="entry name" value="Fungal_trans"/>
    <property type="match status" value="1"/>
</dbReference>
<comment type="subcellular location">
    <subcellularLocation>
        <location evidence="1">Nucleus</location>
    </subcellularLocation>
</comment>
<dbReference type="GO" id="GO:0005634">
    <property type="term" value="C:nucleus"/>
    <property type="evidence" value="ECO:0007669"/>
    <property type="project" value="UniProtKB-SubCell"/>
</dbReference>
<evidence type="ECO:0000256" key="3">
    <source>
        <dbReference type="ARBA" id="ARBA00023242"/>
    </source>
</evidence>
<keyword evidence="7" id="KW-1185">Reference proteome</keyword>
<keyword evidence="3" id="KW-0539">Nucleus</keyword>
<feature type="compositionally biased region" description="Basic and acidic residues" evidence="4">
    <location>
        <begin position="814"/>
        <end position="823"/>
    </location>
</feature>
<comment type="caution">
    <text evidence="6">The sequence shown here is derived from an EMBL/GenBank/DDBJ whole genome shotgun (WGS) entry which is preliminary data.</text>
</comment>
<feature type="region of interest" description="Disordered" evidence="4">
    <location>
        <begin position="605"/>
        <end position="629"/>
    </location>
</feature>
<dbReference type="GO" id="GO:0008270">
    <property type="term" value="F:zinc ion binding"/>
    <property type="evidence" value="ECO:0007669"/>
    <property type="project" value="InterPro"/>
</dbReference>
<dbReference type="InterPro" id="IPR001138">
    <property type="entry name" value="Zn2Cys6_DnaBD"/>
</dbReference>
<dbReference type="PROSITE" id="PS00463">
    <property type="entry name" value="ZN2_CY6_FUNGAL_1"/>
    <property type="match status" value="1"/>
</dbReference>
<organism evidence="6 7">
    <name type="scientific">Macrolepiota fuliginosa MF-IS2</name>
    <dbReference type="NCBI Taxonomy" id="1400762"/>
    <lineage>
        <taxon>Eukaryota</taxon>
        <taxon>Fungi</taxon>
        <taxon>Dikarya</taxon>
        <taxon>Basidiomycota</taxon>
        <taxon>Agaricomycotina</taxon>
        <taxon>Agaricomycetes</taxon>
        <taxon>Agaricomycetidae</taxon>
        <taxon>Agaricales</taxon>
        <taxon>Agaricineae</taxon>
        <taxon>Agaricaceae</taxon>
        <taxon>Macrolepiota</taxon>
    </lineage>
</organism>
<feature type="compositionally biased region" description="Low complexity" evidence="4">
    <location>
        <begin position="1158"/>
        <end position="1175"/>
    </location>
</feature>
<feature type="region of interest" description="Disordered" evidence="4">
    <location>
        <begin position="88"/>
        <end position="136"/>
    </location>
</feature>
<feature type="compositionally biased region" description="Polar residues" evidence="4">
    <location>
        <begin position="1176"/>
        <end position="1186"/>
    </location>
</feature>
<reference evidence="6" key="1">
    <citation type="submission" date="2020-11" db="EMBL/GenBank/DDBJ databases">
        <authorList>
            <consortium name="DOE Joint Genome Institute"/>
            <person name="Ahrendt S."/>
            <person name="Riley R."/>
            <person name="Andreopoulos W."/>
            <person name="Labutti K."/>
            <person name="Pangilinan J."/>
            <person name="Ruiz-Duenas F.J."/>
            <person name="Barrasa J.M."/>
            <person name="Sanchez-Garcia M."/>
            <person name="Camarero S."/>
            <person name="Miyauchi S."/>
            <person name="Serrano A."/>
            <person name="Linde D."/>
            <person name="Babiker R."/>
            <person name="Drula E."/>
            <person name="Ayuso-Fernandez I."/>
            <person name="Pacheco R."/>
            <person name="Padilla G."/>
            <person name="Ferreira P."/>
            <person name="Barriuso J."/>
            <person name="Kellner H."/>
            <person name="Castanera R."/>
            <person name="Alfaro M."/>
            <person name="Ramirez L."/>
            <person name="Pisabarro A.G."/>
            <person name="Kuo A."/>
            <person name="Tritt A."/>
            <person name="Lipzen A."/>
            <person name="He G."/>
            <person name="Yan M."/>
            <person name="Ng V."/>
            <person name="Cullen D."/>
            <person name="Martin F."/>
            <person name="Rosso M.-N."/>
            <person name="Henrissat B."/>
            <person name="Hibbett D."/>
            <person name="Martinez A.T."/>
            <person name="Grigoriev I.V."/>
        </authorList>
    </citation>
    <scope>NUCLEOTIDE SEQUENCE</scope>
    <source>
        <strain evidence="6">MF-IS2</strain>
    </source>
</reference>
<feature type="compositionally biased region" description="Polar residues" evidence="4">
    <location>
        <begin position="824"/>
        <end position="843"/>
    </location>
</feature>
<dbReference type="CDD" id="cd00067">
    <property type="entry name" value="GAL4"/>
    <property type="match status" value="1"/>
</dbReference>
<feature type="compositionally biased region" description="Polar residues" evidence="4">
    <location>
        <begin position="954"/>
        <end position="978"/>
    </location>
</feature>
<dbReference type="InterPro" id="IPR007219">
    <property type="entry name" value="XnlR_reg_dom"/>
</dbReference>
<keyword evidence="2" id="KW-0479">Metal-binding</keyword>
<dbReference type="PROSITE" id="PS50048">
    <property type="entry name" value="ZN2_CY6_FUNGAL_2"/>
    <property type="match status" value="1"/>
</dbReference>
<dbReference type="InterPro" id="IPR050613">
    <property type="entry name" value="Sec_Metabolite_Reg"/>
</dbReference>
<dbReference type="EMBL" id="MU151097">
    <property type="protein sequence ID" value="KAF9450813.1"/>
    <property type="molecule type" value="Genomic_DNA"/>
</dbReference>
<dbReference type="PANTHER" id="PTHR31001:SF89">
    <property type="entry name" value="ZN(2)-C6 FUNGAL-TYPE DOMAIN-CONTAINING PROTEIN"/>
    <property type="match status" value="1"/>
</dbReference>